<dbReference type="Gene3D" id="3.40.50.970">
    <property type="match status" value="1"/>
</dbReference>
<dbReference type="Proteomes" id="UP000661894">
    <property type="component" value="Unassembled WGS sequence"/>
</dbReference>
<protein>
    <submittedName>
        <fullName evidence="5">Pyruvate dehydrogenase (Acetyl-transferring) E1 component subunit alpha</fullName>
    </submittedName>
</protein>
<evidence type="ECO:0000313" key="5">
    <source>
        <dbReference type="EMBL" id="MBD8062110.1"/>
    </source>
</evidence>
<dbReference type="SUPFAM" id="SSF52518">
    <property type="entry name" value="Thiamin diphosphate-binding fold (THDP-binding)"/>
    <property type="match status" value="1"/>
</dbReference>
<dbReference type="EMBL" id="JACSPO010000002">
    <property type="protein sequence ID" value="MBD8062110.1"/>
    <property type="molecule type" value="Genomic_DNA"/>
</dbReference>
<dbReference type="CDD" id="cd02000">
    <property type="entry name" value="TPP_E1_PDC_ADC_BCADC"/>
    <property type="match status" value="1"/>
</dbReference>
<keyword evidence="3" id="KW-0786">Thiamine pyrophosphate</keyword>
<organism evidence="5 6">
    <name type="scientific">Oceanitalea stevensii</name>
    <dbReference type="NCBI Taxonomy" id="2763072"/>
    <lineage>
        <taxon>Bacteria</taxon>
        <taxon>Bacillati</taxon>
        <taxon>Actinomycetota</taxon>
        <taxon>Actinomycetes</taxon>
        <taxon>Micrococcales</taxon>
        <taxon>Bogoriellaceae</taxon>
        <taxon>Georgenia</taxon>
    </lineage>
</organism>
<evidence type="ECO:0000313" key="6">
    <source>
        <dbReference type="Proteomes" id="UP000661894"/>
    </source>
</evidence>
<proteinExistence type="predicted"/>
<evidence type="ECO:0000256" key="1">
    <source>
        <dbReference type="ARBA" id="ARBA00001964"/>
    </source>
</evidence>
<comment type="caution">
    <text evidence="5">The sequence shown here is derived from an EMBL/GenBank/DDBJ whole genome shotgun (WGS) entry which is preliminary data.</text>
</comment>
<comment type="cofactor">
    <cofactor evidence="1">
        <name>thiamine diphosphate</name>
        <dbReference type="ChEBI" id="CHEBI:58937"/>
    </cofactor>
</comment>
<gene>
    <name evidence="5" type="primary">pdhA</name>
    <name evidence="5" type="ORF">H9624_07215</name>
</gene>
<name>A0ABR8Z1C4_9MICO</name>
<sequence length="381" mass="41795">MDTLTPRPEASSPADPDTLVQLLDPEGRRLDHSRYGRWVAGLGPAELRGLYRDMVLARRFDAEATALQRQGELSLWPPSLGQEAAQVGSGRAMRPQDFAFPSYREHAVAHARGMDMRELLRVFRGVEHGGWDPAAHNFHLYTFVIGSHTLHATGYAMGAQRDGDVGTGDPERDRAVVVYFGDGATSQGDVHEAMVFAAVTKAPVVFVCQNNQWAISVPASGQTTVPLARRGAGVGIPSVRVDGNDVLASYAVTAEALERARSGGGPTLIEAYTYRMGAHTTADDPTRYRTSAEEDYWRERDPIARLRTYLTEQGHADEDFLTEVAAAADELGASTREYCRALTPSGPETMFDHVYGAPHPQVEAERAWFDDYQQSFAEADR</sequence>
<feature type="domain" description="Dehydrogenase E1 component" evidence="4">
    <location>
        <begin position="52"/>
        <end position="326"/>
    </location>
</feature>
<accession>A0ABR8Z1C4</accession>
<dbReference type="NCBIfam" id="TIGR03181">
    <property type="entry name" value="PDH_E1_alph_x"/>
    <property type="match status" value="1"/>
</dbReference>
<dbReference type="RefSeq" id="WP_251839217.1">
    <property type="nucleotide sequence ID" value="NZ_JACSPO010000002.1"/>
</dbReference>
<reference evidence="5 6" key="1">
    <citation type="submission" date="2020-08" db="EMBL/GenBank/DDBJ databases">
        <title>A Genomic Blueprint of the Chicken Gut Microbiome.</title>
        <authorList>
            <person name="Gilroy R."/>
            <person name="Ravi A."/>
            <person name="Getino M."/>
            <person name="Pursley I."/>
            <person name="Horton D.L."/>
            <person name="Alikhan N.-F."/>
            <person name="Baker D."/>
            <person name="Gharbi K."/>
            <person name="Hall N."/>
            <person name="Watson M."/>
            <person name="Adriaenssens E.M."/>
            <person name="Foster-Nyarko E."/>
            <person name="Jarju S."/>
            <person name="Secka A."/>
            <person name="Antonio M."/>
            <person name="Oren A."/>
            <person name="Chaudhuri R."/>
            <person name="La Ragione R.M."/>
            <person name="Hildebrand F."/>
            <person name="Pallen M.J."/>
        </authorList>
    </citation>
    <scope>NUCLEOTIDE SEQUENCE [LARGE SCALE GENOMIC DNA]</scope>
    <source>
        <strain evidence="5 6">Sa1BUA1</strain>
    </source>
</reference>
<dbReference type="InterPro" id="IPR050771">
    <property type="entry name" value="Alpha-ketoacid_DH_E1_comp"/>
</dbReference>
<keyword evidence="2" id="KW-0560">Oxidoreductase</keyword>
<dbReference type="PANTHER" id="PTHR43380">
    <property type="entry name" value="2-OXOISOVALERATE DEHYDROGENASE SUBUNIT ALPHA, MITOCHONDRIAL"/>
    <property type="match status" value="1"/>
</dbReference>
<dbReference type="InterPro" id="IPR017596">
    <property type="entry name" value="PdhA/BkdA"/>
</dbReference>
<keyword evidence="5" id="KW-0670">Pyruvate</keyword>
<evidence type="ECO:0000256" key="3">
    <source>
        <dbReference type="ARBA" id="ARBA00023052"/>
    </source>
</evidence>
<dbReference type="InterPro" id="IPR029061">
    <property type="entry name" value="THDP-binding"/>
</dbReference>
<evidence type="ECO:0000256" key="2">
    <source>
        <dbReference type="ARBA" id="ARBA00023002"/>
    </source>
</evidence>
<dbReference type="InterPro" id="IPR001017">
    <property type="entry name" value="DH_E1"/>
</dbReference>
<dbReference type="PANTHER" id="PTHR43380:SF1">
    <property type="entry name" value="2-OXOISOVALERATE DEHYDROGENASE SUBUNIT ALPHA, MITOCHONDRIAL"/>
    <property type="match status" value="1"/>
</dbReference>
<evidence type="ECO:0000259" key="4">
    <source>
        <dbReference type="Pfam" id="PF00676"/>
    </source>
</evidence>
<dbReference type="Pfam" id="PF00676">
    <property type="entry name" value="E1_dh"/>
    <property type="match status" value="1"/>
</dbReference>
<keyword evidence="6" id="KW-1185">Reference proteome</keyword>